<keyword evidence="3" id="KW-1185">Reference proteome</keyword>
<organism evidence="2 3">
    <name type="scientific">Hydnum rufescens UP504</name>
    <dbReference type="NCBI Taxonomy" id="1448309"/>
    <lineage>
        <taxon>Eukaryota</taxon>
        <taxon>Fungi</taxon>
        <taxon>Dikarya</taxon>
        <taxon>Basidiomycota</taxon>
        <taxon>Agaricomycotina</taxon>
        <taxon>Agaricomycetes</taxon>
        <taxon>Cantharellales</taxon>
        <taxon>Hydnaceae</taxon>
        <taxon>Hydnum</taxon>
    </lineage>
</organism>
<dbReference type="AlphaFoldDB" id="A0A9P6DZN0"/>
<dbReference type="Proteomes" id="UP000886523">
    <property type="component" value="Unassembled WGS sequence"/>
</dbReference>
<evidence type="ECO:0000313" key="2">
    <source>
        <dbReference type="EMBL" id="KAF9516145.1"/>
    </source>
</evidence>
<accession>A0A9P6DZN0</accession>
<protein>
    <submittedName>
        <fullName evidence="2">Uncharacterized protein</fullName>
    </submittedName>
</protein>
<gene>
    <name evidence="2" type="ORF">BS47DRAFT_1381173</name>
</gene>
<feature type="region of interest" description="Disordered" evidence="1">
    <location>
        <begin position="45"/>
        <end position="98"/>
    </location>
</feature>
<comment type="caution">
    <text evidence="2">The sequence shown here is derived from an EMBL/GenBank/DDBJ whole genome shotgun (WGS) entry which is preliminary data.</text>
</comment>
<evidence type="ECO:0000256" key="1">
    <source>
        <dbReference type="SAM" id="MobiDB-lite"/>
    </source>
</evidence>
<dbReference type="EMBL" id="MU128943">
    <property type="protein sequence ID" value="KAF9516145.1"/>
    <property type="molecule type" value="Genomic_DNA"/>
</dbReference>
<name>A0A9P6DZN0_9AGAM</name>
<reference evidence="2" key="1">
    <citation type="journal article" date="2020" name="Nat. Commun.">
        <title>Large-scale genome sequencing of mycorrhizal fungi provides insights into the early evolution of symbiotic traits.</title>
        <authorList>
            <person name="Miyauchi S."/>
            <person name="Kiss E."/>
            <person name="Kuo A."/>
            <person name="Drula E."/>
            <person name="Kohler A."/>
            <person name="Sanchez-Garcia M."/>
            <person name="Morin E."/>
            <person name="Andreopoulos B."/>
            <person name="Barry K.W."/>
            <person name="Bonito G."/>
            <person name="Buee M."/>
            <person name="Carver A."/>
            <person name="Chen C."/>
            <person name="Cichocki N."/>
            <person name="Clum A."/>
            <person name="Culley D."/>
            <person name="Crous P.W."/>
            <person name="Fauchery L."/>
            <person name="Girlanda M."/>
            <person name="Hayes R.D."/>
            <person name="Keri Z."/>
            <person name="LaButti K."/>
            <person name="Lipzen A."/>
            <person name="Lombard V."/>
            <person name="Magnuson J."/>
            <person name="Maillard F."/>
            <person name="Murat C."/>
            <person name="Nolan M."/>
            <person name="Ohm R.A."/>
            <person name="Pangilinan J."/>
            <person name="Pereira M.F."/>
            <person name="Perotto S."/>
            <person name="Peter M."/>
            <person name="Pfister S."/>
            <person name="Riley R."/>
            <person name="Sitrit Y."/>
            <person name="Stielow J.B."/>
            <person name="Szollosi G."/>
            <person name="Zifcakova L."/>
            <person name="Stursova M."/>
            <person name="Spatafora J.W."/>
            <person name="Tedersoo L."/>
            <person name="Vaario L.M."/>
            <person name="Yamada A."/>
            <person name="Yan M."/>
            <person name="Wang P."/>
            <person name="Xu J."/>
            <person name="Bruns T."/>
            <person name="Baldrian P."/>
            <person name="Vilgalys R."/>
            <person name="Dunand C."/>
            <person name="Henrissat B."/>
            <person name="Grigoriev I.V."/>
            <person name="Hibbett D."/>
            <person name="Nagy L.G."/>
            <person name="Martin F.M."/>
        </authorList>
    </citation>
    <scope>NUCLEOTIDE SEQUENCE</scope>
    <source>
        <strain evidence="2">UP504</strain>
    </source>
</reference>
<evidence type="ECO:0000313" key="3">
    <source>
        <dbReference type="Proteomes" id="UP000886523"/>
    </source>
</evidence>
<feature type="compositionally biased region" description="Polar residues" evidence="1">
    <location>
        <begin position="48"/>
        <end position="74"/>
    </location>
</feature>
<proteinExistence type="predicted"/>
<sequence length="177" mass="19354">MAEKEIIQFHLKRDGATAVRQTLLHLSQPMREAAIAILDDLIAETSKDNGPQSPTPTGSVTVKPTTGHGQSSGVYVQVPPRNPILLSPPTKKSVRRRPNLKPVKTTTVSAPVDHAGPVLGAAEFHPIPHRYTGLSNHSAVAQRREWARAEILQRLPRLRREMDSCLDKAEALAYSAP</sequence>